<dbReference type="Pfam" id="PF06230">
    <property type="entry name" value="LpxI_C"/>
    <property type="match status" value="1"/>
</dbReference>
<dbReference type="PANTHER" id="PTHR39962">
    <property type="entry name" value="BLL4848 PROTEIN"/>
    <property type="match status" value="1"/>
</dbReference>
<evidence type="ECO:0000313" key="3">
    <source>
        <dbReference type="EMBL" id="MBB3890201.1"/>
    </source>
</evidence>
<evidence type="ECO:0000313" key="4">
    <source>
        <dbReference type="Proteomes" id="UP000530564"/>
    </source>
</evidence>
<keyword evidence="4" id="KW-1185">Reference proteome</keyword>
<proteinExistence type="predicted"/>
<dbReference type="InterPro" id="IPR053174">
    <property type="entry name" value="LpxI"/>
</dbReference>
<dbReference type="Proteomes" id="UP000530564">
    <property type="component" value="Unassembled WGS sequence"/>
</dbReference>
<dbReference type="Pfam" id="PF17930">
    <property type="entry name" value="LpxI_N"/>
    <property type="match status" value="1"/>
</dbReference>
<dbReference type="Gene3D" id="3.40.50.20">
    <property type="match status" value="1"/>
</dbReference>
<accession>A0A839ZXX1</accession>
<name>A0A839ZXX1_9CAUL</name>
<gene>
    <name evidence="3" type="ORF">GGQ61_000898</name>
</gene>
<dbReference type="PANTHER" id="PTHR39962:SF1">
    <property type="entry name" value="LPXI FAMILY PROTEIN"/>
    <property type="match status" value="1"/>
</dbReference>
<dbReference type="EMBL" id="JACIDK010000001">
    <property type="protein sequence ID" value="MBB3890201.1"/>
    <property type="molecule type" value="Genomic_DNA"/>
</dbReference>
<feature type="domain" description="LpxI N-terminal" evidence="2">
    <location>
        <begin position="3"/>
        <end position="132"/>
    </location>
</feature>
<sequence>MQKLGLIAGGGNLPVEIAQHCERAGRPFFIVRLKGFAGEEIARFPGEDIGIAELGKCFKALKRAGCRAVTLVGTVDRPDFKSLTPDLRGLMALPGVIAAARQGDDALLRQLLGEFEKEGFVVEGAHEVMGDLTLAAGPLGAVAPTDEQMADVQHALRVARAIGQLDVGQGAVVCEGLVLAVEAQEGTDAMLRRVAELPRNIRGSADAPRGVLAKAPKPIQETRIDLPTIGLGTIQRAAQAGLAGVAGEVGRLLVLDREAVIALADELGLFVVGVEPPSAP</sequence>
<dbReference type="Gene3D" id="3.40.140.80">
    <property type="match status" value="1"/>
</dbReference>
<dbReference type="InterPro" id="IPR041255">
    <property type="entry name" value="LpxI_N"/>
</dbReference>
<organism evidence="3 4">
    <name type="scientific">Phenylobacterium haematophilum</name>
    <dbReference type="NCBI Taxonomy" id="98513"/>
    <lineage>
        <taxon>Bacteria</taxon>
        <taxon>Pseudomonadati</taxon>
        <taxon>Pseudomonadota</taxon>
        <taxon>Alphaproteobacteria</taxon>
        <taxon>Caulobacterales</taxon>
        <taxon>Caulobacteraceae</taxon>
        <taxon>Phenylobacterium</taxon>
    </lineage>
</organism>
<feature type="domain" description="LpxI C-terminal" evidence="1">
    <location>
        <begin position="136"/>
        <end position="272"/>
    </location>
</feature>
<reference evidence="3 4" key="1">
    <citation type="submission" date="2020-08" db="EMBL/GenBank/DDBJ databases">
        <title>Genomic Encyclopedia of Type Strains, Phase IV (KMG-IV): sequencing the most valuable type-strain genomes for metagenomic binning, comparative biology and taxonomic classification.</title>
        <authorList>
            <person name="Goeker M."/>
        </authorList>
    </citation>
    <scope>NUCLEOTIDE SEQUENCE [LARGE SCALE GENOMIC DNA]</scope>
    <source>
        <strain evidence="3 4">DSM 21793</strain>
    </source>
</reference>
<dbReference type="InterPro" id="IPR043167">
    <property type="entry name" value="LpxI_C_sf"/>
</dbReference>
<dbReference type="RefSeq" id="WP_183770070.1">
    <property type="nucleotide sequence ID" value="NZ_JACIDK010000001.1"/>
</dbReference>
<dbReference type="AlphaFoldDB" id="A0A839ZXX1"/>
<dbReference type="NCBIfam" id="NF047836">
    <property type="entry name" value="UDPdiagluDHLpxI"/>
    <property type="match status" value="1"/>
</dbReference>
<evidence type="ECO:0000259" key="1">
    <source>
        <dbReference type="Pfam" id="PF06230"/>
    </source>
</evidence>
<evidence type="ECO:0000259" key="2">
    <source>
        <dbReference type="Pfam" id="PF17930"/>
    </source>
</evidence>
<evidence type="ECO:0008006" key="5">
    <source>
        <dbReference type="Google" id="ProtNLM"/>
    </source>
</evidence>
<dbReference type="InterPro" id="IPR010415">
    <property type="entry name" value="LpxI_C"/>
</dbReference>
<protein>
    <recommendedName>
        <fullName evidence="5">UDP-2,3-diacylglucosamine pyrophosphatase</fullName>
    </recommendedName>
</protein>
<comment type="caution">
    <text evidence="3">The sequence shown here is derived from an EMBL/GenBank/DDBJ whole genome shotgun (WGS) entry which is preliminary data.</text>
</comment>